<dbReference type="InterPro" id="IPR004518">
    <property type="entry name" value="MazG-like_dom"/>
</dbReference>
<reference evidence="2 3" key="1">
    <citation type="submission" date="2020-07" db="EMBL/GenBank/DDBJ databases">
        <title>Sequencing the genomes of 1000 actinobacteria strains.</title>
        <authorList>
            <person name="Klenk H.-P."/>
        </authorList>
    </citation>
    <scope>NUCLEOTIDE SEQUENCE [LARGE SCALE GENOMIC DNA]</scope>
    <source>
        <strain evidence="2 3">DSM 40398</strain>
    </source>
</reference>
<dbReference type="Gene3D" id="1.10.287.1080">
    <property type="entry name" value="MazG-like"/>
    <property type="match status" value="1"/>
</dbReference>
<feature type="domain" description="NTP pyrophosphohydrolase MazG-like" evidence="1">
    <location>
        <begin position="131"/>
        <end position="207"/>
    </location>
</feature>
<dbReference type="GO" id="GO:0036220">
    <property type="term" value="F:ITP diphosphatase activity"/>
    <property type="evidence" value="ECO:0007669"/>
    <property type="project" value="UniProtKB-EC"/>
</dbReference>
<dbReference type="InterPro" id="IPR011551">
    <property type="entry name" value="NTP_PyrPHydrolase_MazG"/>
</dbReference>
<dbReference type="EMBL" id="JACCBA010000001">
    <property type="protein sequence ID" value="NYD46800.1"/>
    <property type="molecule type" value="Genomic_DNA"/>
</dbReference>
<proteinExistence type="predicted"/>
<gene>
    <name evidence="2" type="ORF">BJY14_002783</name>
</gene>
<dbReference type="InterPro" id="IPR048015">
    <property type="entry name" value="NTP-PPase_MazG-like_N"/>
</dbReference>
<dbReference type="CDD" id="cd11528">
    <property type="entry name" value="NTP-PPase_MazG_Nterm"/>
    <property type="match status" value="1"/>
</dbReference>
<dbReference type="GO" id="GO:0046052">
    <property type="term" value="P:UTP catabolic process"/>
    <property type="evidence" value="ECO:0007669"/>
    <property type="project" value="TreeGrafter"/>
</dbReference>
<comment type="caution">
    <text evidence="2">The sequence shown here is derived from an EMBL/GenBank/DDBJ whole genome shotgun (WGS) entry which is preliminary data.</text>
</comment>
<dbReference type="FunFam" id="1.10.287.1080:FF:000001">
    <property type="entry name" value="Nucleoside triphosphate pyrophosphohydrolase"/>
    <property type="match status" value="1"/>
</dbReference>
<dbReference type="GO" id="GO:0046061">
    <property type="term" value="P:dATP catabolic process"/>
    <property type="evidence" value="ECO:0007669"/>
    <property type="project" value="TreeGrafter"/>
</dbReference>
<protein>
    <submittedName>
        <fullName evidence="2">XTP/dITP diphosphohydrolase</fullName>
        <ecNumber evidence="2">3.6.1.66</ecNumber>
    </submittedName>
</protein>
<dbReference type="GO" id="GO:0046047">
    <property type="term" value="P:TTP catabolic process"/>
    <property type="evidence" value="ECO:0007669"/>
    <property type="project" value="TreeGrafter"/>
</dbReference>
<sequence>MSLTVLATTHRVAPGLLTWRAWDALRSADAVRLRDGHPLLPALLDAGVVPDLVEEPDPAVLVADARRADVLWAAAPEGDEALMRGIGALVVDDPLDVEVLHGSYDLPGARLLDLVSVMDTLRRECPWDRKQTHTTLVPYLLEEAYEVLDTVQEGDYGALREELGDVLMQVAFHSVVAAERDDGTGFTIDDVAGAIVDKLVRRHPHVFGDVTVSGADEVNANWEQIKAAERAEKSGADASALDGVPMGQPALSLAAQLQRRAARMGAPSGLAEGLAEEAGAGLGGRLFALVREAGEQGVDAESELRAVSRVFRERVRAWERREP</sequence>
<dbReference type="GO" id="GO:0046076">
    <property type="term" value="P:dTTP catabolic process"/>
    <property type="evidence" value="ECO:0007669"/>
    <property type="project" value="TreeGrafter"/>
</dbReference>
<dbReference type="GO" id="GO:0006950">
    <property type="term" value="P:response to stress"/>
    <property type="evidence" value="ECO:0007669"/>
    <property type="project" value="UniProtKB-ARBA"/>
</dbReference>
<dbReference type="SUPFAM" id="SSF101386">
    <property type="entry name" value="all-alpha NTP pyrophosphatases"/>
    <property type="match status" value="1"/>
</dbReference>
<evidence type="ECO:0000313" key="2">
    <source>
        <dbReference type="EMBL" id="NYD46800.1"/>
    </source>
</evidence>
<keyword evidence="3" id="KW-1185">Reference proteome</keyword>
<dbReference type="AlphaFoldDB" id="A0A7Y9EFH2"/>
<dbReference type="GO" id="GO:0006203">
    <property type="term" value="P:dGTP catabolic process"/>
    <property type="evidence" value="ECO:0007669"/>
    <property type="project" value="TreeGrafter"/>
</dbReference>
<name>A0A7Y9EFH2_9ACTN</name>
<organism evidence="2 3">
    <name type="scientific">Actinomadura luteofluorescens</name>
    <dbReference type="NCBI Taxonomy" id="46163"/>
    <lineage>
        <taxon>Bacteria</taxon>
        <taxon>Bacillati</taxon>
        <taxon>Actinomycetota</taxon>
        <taxon>Actinomycetes</taxon>
        <taxon>Streptosporangiales</taxon>
        <taxon>Thermomonosporaceae</taxon>
        <taxon>Actinomadura</taxon>
    </lineage>
</organism>
<dbReference type="NCBIfam" id="TIGR00444">
    <property type="entry name" value="mazG"/>
    <property type="match status" value="1"/>
</dbReference>
<dbReference type="PANTHER" id="PTHR30522">
    <property type="entry name" value="NUCLEOSIDE TRIPHOSPHATE PYROPHOSPHOHYDROLASE"/>
    <property type="match status" value="1"/>
</dbReference>
<dbReference type="GO" id="GO:0046081">
    <property type="term" value="P:dUTP catabolic process"/>
    <property type="evidence" value="ECO:0007669"/>
    <property type="project" value="TreeGrafter"/>
</dbReference>
<evidence type="ECO:0000259" key="1">
    <source>
        <dbReference type="Pfam" id="PF03819"/>
    </source>
</evidence>
<dbReference type="PANTHER" id="PTHR30522:SF0">
    <property type="entry name" value="NUCLEOSIDE TRIPHOSPHATE PYROPHOSPHOHYDROLASE"/>
    <property type="match status" value="1"/>
</dbReference>
<dbReference type="RefSeq" id="WP_179844000.1">
    <property type="nucleotide sequence ID" value="NZ_JACCBA010000001.1"/>
</dbReference>
<dbReference type="Proteomes" id="UP000529783">
    <property type="component" value="Unassembled WGS sequence"/>
</dbReference>
<dbReference type="Pfam" id="PF03819">
    <property type="entry name" value="MazG"/>
    <property type="match status" value="1"/>
</dbReference>
<accession>A0A7Y9EFH2</accession>
<dbReference type="EC" id="3.6.1.66" evidence="2"/>
<keyword evidence="2" id="KW-0378">Hydrolase</keyword>
<evidence type="ECO:0000313" key="3">
    <source>
        <dbReference type="Proteomes" id="UP000529783"/>
    </source>
</evidence>